<dbReference type="PANTHER" id="PTHR43264">
    <property type="match status" value="1"/>
</dbReference>
<dbReference type="CDD" id="cd02652">
    <property type="entry name" value="nuc_hydro_2"/>
    <property type="match status" value="1"/>
</dbReference>
<dbReference type="Pfam" id="PF01156">
    <property type="entry name" value="IU_nuc_hydro"/>
    <property type="match status" value="1"/>
</dbReference>
<sequence length="370" mass="40299">MAARNVSSAIQNRISELTPYFADIMYGFMDALPAPRRLLNLGLAALSLGGTGTGTATGQKNLIIDTDIFSDVDDAGALLLASTLENVNLLAVNVNYPSSYSALATSAILAHYGHPHVPIGLKRPITNESFFDDWAFELGEFASKVAYHWSNGSLLWGNADQAWDPVELYRKVLSEQDDCSVTIASIGFFDNLSGLLNSTADSYSPLSGPELIAAKVSELVVMGGEYPFGREYNFFGDDPASTAHVINTWAGRITFSGGELGSNVTSGASLTVEGPENDPVRAAYRWYIGYNNSRFSWDPLTVLYASQGLGDLFEYANEFGYNYVFPNGSNTWIFDEGNSDQKWLRIRVDNITAGKELDRLFLAGANAYMV</sequence>
<dbReference type="InterPro" id="IPR001910">
    <property type="entry name" value="Inosine/uridine_hydrolase_dom"/>
</dbReference>
<feature type="domain" description="Inosine/uridine-preferring nucleoside hydrolase" evidence="2">
    <location>
        <begin position="62"/>
        <end position="305"/>
    </location>
</feature>
<organism evidence="3 4">
    <name type="scientific">Coleophoma crateriformis</name>
    <dbReference type="NCBI Taxonomy" id="565419"/>
    <lineage>
        <taxon>Eukaryota</taxon>
        <taxon>Fungi</taxon>
        <taxon>Dikarya</taxon>
        <taxon>Ascomycota</taxon>
        <taxon>Pezizomycotina</taxon>
        <taxon>Leotiomycetes</taxon>
        <taxon>Helotiales</taxon>
        <taxon>Dermateaceae</taxon>
        <taxon>Coleophoma</taxon>
    </lineage>
</organism>
<keyword evidence="3" id="KW-0378">Hydrolase</keyword>
<dbReference type="SUPFAM" id="SSF53590">
    <property type="entry name" value="Nucleoside hydrolase"/>
    <property type="match status" value="1"/>
</dbReference>
<evidence type="ECO:0000313" key="3">
    <source>
        <dbReference type="EMBL" id="RDW87757.1"/>
    </source>
</evidence>
<dbReference type="GO" id="GO:0016799">
    <property type="term" value="F:hydrolase activity, hydrolyzing N-glycosyl compounds"/>
    <property type="evidence" value="ECO:0007669"/>
    <property type="project" value="InterPro"/>
</dbReference>
<comment type="similarity">
    <text evidence="1">Belongs to the IUNH family.</text>
</comment>
<dbReference type="Gene3D" id="3.90.245.10">
    <property type="entry name" value="Ribonucleoside hydrolase-like"/>
    <property type="match status" value="1"/>
</dbReference>
<dbReference type="EMBL" id="PDLN01000004">
    <property type="protein sequence ID" value="RDW87757.1"/>
    <property type="molecule type" value="Genomic_DNA"/>
</dbReference>
<gene>
    <name evidence="3" type="ORF">BP5796_03451</name>
</gene>
<evidence type="ECO:0000256" key="1">
    <source>
        <dbReference type="ARBA" id="ARBA00009176"/>
    </source>
</evidence>
<proteinExistence type="inferred from homology"/>
<dbReference type="OrthoDB" id="187522at2759"/>
<dbReference type="PANTHER" id="PTHR43264:SF1">
    <property type="entry name" value="INOSINE_URIDINE-PREFERRING NUCLEOSIDE HYDROLASE DOMAIN-CONTAINING PROTEIN"/>
    <property type="match status" value="1"/>
</dbReference>
<dbReference type="InterPro" id="IPR036452">
    <property type="entry name" value="Ribo_hydro-like"/>
</dbReference>
<keyword evidence="4" id="KW-1185">Reference proteome</keyword>
<protein>
    <submittedName>
        <fullName evidence="3">Putative inosine uridine-preferring nucleoside hydrolase protein</fullName>
    </submittedName>
</protein>
<evidence type="ECO:0000313" key="4">
    <source>
        <dbReference type="Proteomes" id="UP000256328"/>
    </source>
</evidence>
<name>A0A3D8SN63_9HELO</name>
<dbReference type="Proteomes" id="UP000256328">
    <property type="component" value="Unassembled WGS sequence"/>
</dbReference>
<accession>A0A3D8SN63</accession>
<comment type="caution">
    <text evidence="3">The sequence shown here is derived from an EMBL/GenBank/DDBJ whole genome shotgun (WGS) entry which is preliminary data.</text>
</comment>
<dbReference type="AlphaFoldDB" id="A0A3D8SN63"/>
<evidence type="ECO:0000259" key="2">
    <source>
        <dbReference type="Pfam" id="PF01156"/>
    </source>
</evidence>
<reference evidence="3 4" key="1">
    <citation type="journal article" date="2018" name="IMA Fungus">
        <title>IMA Genome-F 9: Draft genome sequence of Annulohypoxylon stygium, Aspergillus mulundensis, Berkeleyomyces basicola (syn. Thielaviopsis basicola), Ceratocystis smalleyi, two Cercospora beticola strains, Coleophoma cylindrospora, Fusarium fracticaudum, Phialophora cf. hyalina, and Morchella septimelata.</title>
        <authorList>
            <person name="Wingfield B.D."/>
            <person name="Bills G.F."/>
            <person name="Dong Y."/>
            <person name="Huang W."/>
            <person name="Nel W.J."/>
            <person name="Swalarsk-Parry B.S."/>
            <person name="Vaghefi N."/>
            <person name="Wilken P.M."/>
            <person name="An Z."/>
            <person name="de Beer Z.W."/>
            <person name="De Vos L."/>
            <person name="Chen L."/>
            <person name="Duong T.A."/>
            <person name="Gao Y."/>
            <person name="Hammerbacher A."/>
            <person name="Kikkert J.R."/>
            <person name="Li Y."/>
            <person name="Li H."/>
            <person name="Li K."/>
            <person name="Li Q."/>
            <person name="Liu X."/>
            <person name="Ma X."/>
            <person name="Naidoo K."/>
            <person name="Pethybridge S.J."/>
            <person name="Sun J."/>
            <person name="Steenkamp E.T."/>
            <person name="van der Nest M.A."/>
            <person name="van Wyk S."/>
            <person name="Wingfield M.J."/>
            <person name="Xiong C."/>
            <person name="Yue Q."/>
            <person name="Zhang X."/>
        </authorList>
    </citation>
    <scope>NUCLEOTIDE SEQUENCE [LARGE SCALE GENOMIC DNA]</scope>
    <source>
        <strain evidence="3 4">BP5796</strain>
    </source>
</reference>